<evidence type="ECO:0000256" key="1">
    <source>
        <dbReference type="SAM" id="MobiDB-lite"/>
    </source>
</evidence>
<evidence type="ECO:0000313" key="2">
    <source>
        <dbReference type="EMBL" id="MBE1599676.1"/>
    </source>
</evidence>
<protein>
    <submittedName>
        <fullName evidence="2">Uncharacterized protein</fullName>
    </submittedName>
</protein>
<feature type="region of interest" description="Disordered" evidence="1">
    <location>
        <begin position="1"/>
        <end position="26"/>
    </location>
</feature>
<keyword evidence="3" id="KW-1185">Reference proteome</keyword>
<reference evidence="2 3" key="1">
    <citation type="submission" date="2020-10" db="EMBL/GenBank/DDBJ databases">
        <title>Sequencing the genomes of 1000 actinobacteria strains.</title>
        <authorList>
            <person name="Klenk H.-P."/>
        </authorList>
    </citation>
    <scope>NUCLEOTIDE SEQUENCE [LARGE SCALE GENOMIC DNA]</scope>
    <source>
        <strain evidence="2 3">DSM 41803</strain>
    </source>
</reference>
<accession>A0A8I0TU53</accession>
<comment type="caution">
    <text evidence="2">The sequence shown here is derived from an EMBL/GenBank/DDBJ whole genome shotgun (WGS) entry which is preliminary data.</text>
</comment>
<gene>
    <name evidence="2" type="ORF">H4687_005805</name>
</gene>
<name>A0A8I0TU53_9ACTN</name>
<sequence>MSYRPYPNPDRALRQVRRGGGSSSVEGVPAVMLVPRGVSRAEVMEAFPVGRRVMSVQRASG</sequence>
<evidence type="ECO:0000313" key="3">
    <source>
        <dbReference type="Proteomes" id="UP000629287"/>
    </source>
</evidence>
<organism evidence="2 3">
    <name type="scientific">Streptomyces stelliscabiei</name>
    <dbReference type="NCBI Taxonomy" id="146820"/>
    <lineage>
        <taxon>Bacteria</taxon>
        <taxon>Bacillati</taxon>
        <taxon>Actinomycetota</taxon>
        <taxon>Actinomycetes</taxon>
        <taxon>Kitasatosporales</taxon>
        <taxon>Streptomycetaceae</taxon>
        <taxon>Streptomyces</taxon>
    </lineage>
</organism>
<dbReference type="AlphaFoldDB" id="A0A8I0TU53"/>
<dbReference type="Proteomes" id="UP000629287">
    <property type="component" value="Unassembled WGS sequence"/>
</dbReference>
<proteinExistence type="predicted"/>
<dbReference type="EMBL" id="JADBGF010000001">
    <property type="protein sequence ID" value="MBE1599676.1"/>
    <property type="molecule type" value="Genomic_DNA"/>
</dbReference>